<comment type="caution">
    <text evidence="11">The sequence shown here is derived from an EMBL/GenBank/DDBJ whole genome shotgun (WGS) entry which is preliminary data.</text>
</comment>
<feature type="region of interest" description="Disordered" evidence="9">
    <location>
        <begin position="1"/>
        <end position="30"/>
    </location>
</feature>
<dbReference type="FunFam" id="3.30.1130.10:FF:000001">
    <property type="entry name" value="GTP cyclohydrolase 1"/>
    <property type="match status" value="1"/>
</dbReference>
<dbReference type="GO" id="GO:0046654">
    <property type="term" value="P:tetrahydrofolate biosynthetic process"/>
    <property type="evidence" value="ECO:0007669"/>
    <property type="project" value="UniProtKB-UniRule"/>
</dbReference>
<comment type="pathway">
    <text evidence="2 8">Cofactor biosynthesis; 7,8-dihydroneopterin triphosphate biosynthesis; 7,8-dihydroneopterin triphosphate from GTP: step 1/1.</text>
</comment>
<dbReference type="Gene3D" id="3.30.1130.10">
    <property type="match status" value="1"/>
</dbReference>
<dbReference type="InterPro" id="IPR043133">
    <property type="entry name" value="GTP-CH-I_C/QueF"/>
</dbReference>
<dbReference type="GO" id="GO:0005737">
    <property type="term" value="C:cytoplasm"/>
    <property type="evidence" value="ECO:0007669"/>
    <property type="project" value="TreeGrafter"/>
</dbReference>
<proteinExistence type="inferred from homology"/>
<dbReference type="EMBL" id="RCTF01000012">
    <property type="protein sequence ID" value="RLP76749.1"/>
    <property type="molecule type" value="Genomic_DNA"/>
</dbReference>
<dbReference type="PANTHER" id="PTHR11109">
    <property type="entry name" value="GTP CYCLOHYDROLASE I"/>
    <property type="match status" value="1"/>
</dbReference>
<reference evidence="11 12" key="1">
    <citation type="submission" date="2018-10" db="EMBL/GenBank/DDBJ databases">
        <title>Xanthobacter tagetidis genome sequencing and assembly.</title>
        <authorList>
            <person name="Maclea K.S."/>
            <person name="Goen A.E."/>
            <person name="Fatima S.A."/>
        </authorList>
    </citation>
    <scope>NUCLEOTIDE SEQUENCE [LARGE SCALE GENOMIC DNA]</scope>
    <source>
        <strain evidence="11 12">ATCC 700314</strain>
    </source>
</reference>
<dbReference type="PANTHER" id="PTHR11109:SF7">
    <property type="entry name" value="GTP CYCLOHYDROLASE 1"/>
    <property type="match status" value="1"/>
</dbReference>
<dbReference type="NCBIfam" id="NF006826">
    <property type="entry name" value="PRK09347.1-3"/>
    <property type="match status" value="1"/>
</dbReference>
<dbReference type="UniPathway" id="UPA00848">
    <property type="reaction ID" value="UER00151"/>
</dbReference>
<evidence type="ECO:0000256" key="9">
    <source>
        <dbReference type="SAM" id="MobiDB-lite"/>
    </source>
</evidence>
<gene>
    <name evidence="8 11" type="primary">folE</name>
    <name evidence="11" type="ORF">D9R14_14850</name>
</gene>
<comment type="catalytic activity">
    <reaction evidence="1 8">
        <text>GTP + H2O = 7,8-dihydroneopterin 3'-triphosphate + formate + H(+)</text>
        <dbReference type="Rhea" id="RHEA:17473"/>
        <dbReference type="ChEBI" id="CHEBI:15377"/>
        <dbReference type="ChEBI" id="CHEBI:15378"/>
        <dbReference type="ChEBI" id="CHEBI:15740"/>
        <dbReference type="ChEBI" id="CHEBI:37565"/>
        <dbReference type="ChEBI" id="CHEBI:58462"/>
        <dbReference type="EC" id="3.5.4.16"/>
    </reaction>
</comment>
<keyword evidence="8" id="KW-0862">Zinc</keyword>
<dbReference type="GO" id="GO:0003934">
    <property type="term" value="F:GTP cyclohydrolase I activity"/>
    <property type="evidence" value="ECO:0007669"/>
    <property type="project" value="UniProtKB-UniRule"/>
</dbReference>
<evidence type="ECO:0000256" key="6">
    <source>
        <dbReference type="ARBA" id="ARBA00022801"/>
    </source>
</evidence>
<dbReference type="NCBIfam" id="NF006825">
    <property type="entry name" value="PRK09347.1-2"/>
    <property type="match status" value="1"/>
</dbReference>
<sequence length="236" mass="25966">MAQAEQEAKARAEEAARRAKIGTEAEEPGTTAVLHQTIAPLLPDGTPRPSRGEAEAAVRTLLAYIGEDPAREGLLDTPRRVVAAYDELFSGYGEDATALLDRTFGEIGSFDDFVLVRDIPFHSHCEHHMVPFVGKAHVAYFPVERVVGLSKIARVVEIYARRLQTQEHLTSQVITALDEGLRPRGVAVMIEAEHMCMSMRGIAKQGVSTITTQFTGIFRDDPAEQVRFITLLRGGR</sequence>
<dbReference type="Pfam" id="PF01227">
    <property type="entry name" value="GTP_cyclohydroI"/>
    <property type="match status" value="1"/>
</dbReference>
<dbReference type="InterPro" id="IPR018234">
    <property type="entry name" value="GTP_CycHdrlase_I_CS"/>
</dbReference>
<evidence type="ECO:0000256" key="3">
    <source>
        <dbReference type="ARBA" id="ARBA00008085"/>
    </source>
</evidence>
<dbReference type="GO" id="GO:0006730">
    <property type="term" value="P:one-carbon metabolic process"/>
    <property type="evidence" value="ECO:0007669"/>
    <property type="project" value="UniProtKB-UniRule"/>
</dbReference>
<dbReference type="FunFam" id="1.10.286.10:FF:000001">
    <property type="entry name" value="GTP cyclohydrolase 1"/>
    <property type="match status" value="1"/>
</dbReference>
<dbReference type="InterPro" id="IPR043134">
    <property type="entry name" value="GTP-CH-I_N"/>
</dbReference>
<dbReference type="NCBIfam" id="TIGR00063">
    <property type="entry name" value="folE"/>
    <property type="match status" value="1"/>
</dbReference>
<dbReference type="SUPFAM" id="SSF55620">
    <property type="entry name" value="Tetrahydrobiopterin biosynthesis enzymes-like"/>
    <property type="match status" value="1"/>
</dbReference>
<accession>A0A3L7A8T9</accession>
<feature type="domain" description="GTP cyclohydrolase I" evidence="10">
    <location>
        <begin position="55"/>
        <end position="232"/>
    </location>
</feature>
<comment type="subunit">
    <text evidence="8">Homopolymer.</text>
</comment>
<comment type="similarity">
    <text evidence="3 8">Belongs to the GTP cyclohydrolase I family.</text>
</comment>
<keyword evidence="8" id="KW-0479">Metal-binding</keyword>
<keyword evidence="6 8" id="KW-0378">Hydrolase</keyword>
<evidence type="ECO:0000313" key="11">
    <source>
        <dbReference type="EMBL" id="RLP76749.1"/>
    </source>
</evidence>
<evidence type="ECO:0000256" key="8">
    <source>
        <dbReference type="HAMAP-Rule" id="MF_00223"/>
    </source>
</evidence>
<dbReference type="Proteomes" id="UP000269692">
    <property type="component" value="Unassembled WGS sequence"/>
</dbReference>
<evidence type="ECO:0000256" key="4">
    <source>
        <dbReference type="ARBA" id="ARBA00011857"/>
    </source>
</evidence>
<dbReference type="AlphaFoldDB" id="A0A3L7A8T9"/>
<dbReference type="PROSITE" id="PS00859">
    <property type="entry name" value="GTP_CYCLOHYDROL_1_1"/>
    <property type="match status" value="1"/>
</dbReference>
<dbReference type="Gene3D" id="1.10.286.10">
    <property type="match status" value="1"/>
</dbReference>
<feature type="binding site" evidence="8">
    <location>
        <position position="196"/>
    </location>
    <ligand>
        <name>Zn(2+)</name>
        <dbReference type="ChEBI" id="CHEBI:29105"/>
    </ligand>
</feature>
<dbReference type="InterPro" id="IPR001474">
    <property type="entry name" value="GTP_CycHdrlase_I"/>
</dbReference>
<evidence type="ECO:0000256" key="5">
    <source>
        <dbReference type="ARBA" id="ARBA00022563"/>
    </source>
</evidence>
<evidence type="ECO:0000259" key="10">
    <source>
        <dbReference type="Pfam" id="PF01227"/>
    </source>
</evidence>
<keyword evidence="5 8" id="KW-0554">One-carbon metabolism</keyword>
<keyword evidence="12" id="KW-1185">Reference proteome</keyword>
<comment type="subunit">
    <text evidence="4">Toroid-shaped homodecamer, composed of two pentamers of five dimers.</text>
</comment>
<dbReference type="GO" id="GO:0008270">
    <property type="term" value="F:zinc ion binding"/>
    <property type="evidence" value="ECO:0007669"/>
    <property type="project" value="UniProtKB-UniRule"/>
</dbReference>
<dbReference type="GO" id="GO:0006729">
    <property type="term" value="P:tetrahydrobiopterin biosynthetic process"/>
    <property type="evidence" value="ECO:0007669"/>
    <property type="project" value="TreeGrafter"/>
</dbReference>
<dbReference type="EC" id="3.5.4.16" evidence="8"/>
<dbReference type="HAMAP" id="MF_00223">
    <property type="entry name" value="FolE"/>
    <property type="match status" value="1"/>
</dbReference>
<keyword evidence="8" id="KW-0547">Nucleotide-binding</keyword>
<feature type="compositionally biased region" description="Basic and acidic residues" evidence="9">
    <location>
        <begin position="1"/>
        <end position="23"/>
    </location>
</feature>
<dbReference type="GO" id="GO:0005525">
    <property type="term" value="F:GTP binding"/>
    <property type="evidence" value="ECO:0007669"/>
    <property type="project" value="UniProtKB-KW"/>
</dbReference>
<keyword evidence="7 8" id="KW-0342">GTP-binding</keyword>
<organism evidence="11 12">
    <name type="scientific">Xanthobacter tagetidis</name>
    <dbReference type="NCBI Taxonomy" id="60216"/>
    <lineage>
        <taxon>Bacteria</taxon>
        <taxon>Pseudomonadati</taxon>
        <taxon>Pseudomonadota</taxon>
        <taxon>Alphaproteobacteria</taxon>
        <taxon>Hyphomicrobiales</taxon>
        <taxon>Xanthobacteraceae</taxon>
        <taxon>Xanthobacter</taxon>
    </lineage>
</organism>
<evidence type="ECO:0000313" key="12">
    <source>
        <dbReference type="Proteomes" id="UP000269692"/>
    </source>
</evidence>
<protein>
    <recommendedName>
        <fullName evidence="8">GTP cyclohydrolase 1</fullName>
        <ecNumber evidence="8">3.5.4.16</ecNumber>
    </recommendedName>
    <alternativeName>
        <fullName evidence="8">GTP cyclohydrolase I</fullName>
        <shortName evidence="8">GTP-CH-I</shortName>
    </alternativeName>
</protein>
<evidence type="ECO:0000256" key="1">
    <source>
        <dbReference type="ARBA" id="ARBA00001052"/>
    </source>
</evidence>
<evidence type="ECO:0000256" key="2">
    <source>
        <dbReference type="ARBA" id="ARBA00005080"/>
    </source>
</evidence>
<name>A0A3L7A8T9_9HYPH</name>
<feature type="binding site" evidence="8">
    <location>
        <position position="128"/>
    </location>
    <ligand>
        <name>Zn(2+)</name>
        <dbReference type="ChEBI" id="CHEBI:29105"/>
    </ligand>
</feature>
<feature type="binding site" evidence="8">
    <location>
        <position position="125"/>
    </location>
    <ligand>
        <name>Zn(2+)</name>
        <dbReference type="ChEBI" id="CHEBI:29105"/>
    </ligand>
</feature>
<dbReference type="InterPro" id="IPR020602">
    <property type="entry name" value="GTP_CycHdrlase_I_dom"/>
</dbReference>
<evidence type="ECO:0000256" key="7">
    <source>
        <dbReference type="ARBA" id="ARBA00023134"/>
    </source>
</evidence>
<dbReference type="OrthoDB" id="9801207at2"/>